<evidence type="ECO:0000313" key="2">
    <source>
        <dbReference type="EMBL" id="MDN3923040.1"/>
    </source>
</evidence>
<sequence>MSDDLREALQRVQEGRLQAADALRQNLDALRSDACSQAFVRDFAASALACAEAADAQRRAGLPAPALAGLAISVKDLFDVAGFPTTAGSRVLAGAAPAAVDCPAVARLRRAGAALIGHTNMTEFAYSGLGLNPHHGTPLNPATRRIDGLARIPGGSSSGAAVSVAAGAAWAALGSDTGGSIRIPAALQGLVGFKNTARLTPTEGTVPLSPALDTACAITRSVRDAVLLHEILADRQVKPSARPLRARRLAVVKEIFQDGLDAATAAAFERSLAALAQAGAQIETISLPPLAGLVSYRVSSVAIEAWAWHKPLLSAREAEYDPRVARRIREGEAISGAEYLERLAARRAFIAAMEAQLRGFDAVLSPTVPVVAPLLQPLLDSDTDYVAANALLLRNTSIVNALDGCAISLPCQGADELPVGLMLWSTALQDDTVLDLALQVEAILTKAGH</sequence>
<accession>A0ABT8DZL9</accession>
<dbReference type="PANTHER" id="PTHR11895:SF176">
    <property type="entry name" value="AMIDASE AMID-RELATED"/>
    <property type="match status" value="1"/>
</dbReference>
<dbReference type="Gene3D" id="3.90.1300.10">
    <property type="entry name" value="Amidase signature (AS) domain"/>
    <property type="match status" value="1"/>
</dbReference>
<gene>
    <name evidence="2" type="ORF">QWJ38_22360</name>
</gene>
<dbReference type="InterPro" id="IPR020556">
    <property type="entry name" value="Amidase_CS"/>
</dbReference>
<evidence type="ECO:0000313" key="3">
    <source>
        <dbReference type="Proteomes" id="UP001228044"/>
    </source>
</evidence>
<comment type="caution">
    <text evidence="2">The sequence shown here is derived from an EMBL/GenBank/DDBJ whole genome shotgun (WGS) entry which is preliminary data.</text>
</comment>
<dbReference type="PANTHER" id="PTHR11895">
    <property type="entry name" value="TRANSAMIDASE"/>
    <property type="match status" value="1"/>
</dbReference>
<dbReference type="InterPro" id="IPR000120">
    <property type="entry name" value="Amidase"/>
</dbReference>
<organism evidence="2 3">
    <name type="scientific">Roseateles violae</name>
    <dbReference type="NCBI Taxonomy" id="3058042"/>
    <lineage>
        <taxon>Bacteria</taxon>
        <taxon>Pseudomonadati</taxon>
        <taxon>Pseudomonadota</taxon>
        <taxon>Betaproteobacteria</taxon>
        <taxon>Burkholderiales</taxon>
        <taxon>Sphaerotilaceae</taxon>
        <taxon>Roseateles</taxon>
    </lineage>
</organism>
<dbReference type="Pfam" id="PF01425">
    <property type="entry name" value="Amidase"/>
    <property type="match status" value="1"/>
</dbReference>
<dbReference type="InterPro" id="IPR036928">
    <property type="entry name" value="AS_sf"/>
</dbReference>
<protein>
    <submittedName>
        <fullName evidence="2">Amidase</fullName>
    </submittedName>
</protein>
<dbReference type="SUPFAM" id="SSF75304">
    <property type="entry name" value="Amidase signature (AS) enzymes"/>
    <property type="match status" value="1"/>
</dbReference>
<dbReference type="InterPro" id="IPR023631">
    <property type="entry name" value="Amidase_dom"/>
</dbReference>
<evidence type="ECO:0000259" key="1">
    <source>
        <dbReference type="Pfam" id="PF01425"/>
    </source>
</evidence>
<dbReference type="PROSITE" id="PS00571">
    <property type="entry name" value="AMIDASES"/>
    <property type="match status" value="1"/>
</dbReference>
<name>A0ABT8DZL9_9BURK</name>
<dbReference type="NCBIfam" id="NF005460">
    <property type="entry name" value="PRK07056.1"/>
    <property type="match status" value="1"/>
</dbReference>
<reference evidence="2 3" key="1">
    <citation type="submission" date="2023-06" db="EMBL/GenBank/DDBJ databases">
        <title>Pelomonas sp. PFR6 16S ribosomal RNA gene Genome sequencing and assembly.</title>
        <authorList>
            <person name="Woo H."/>
        </authorList>
    </citation>
    <scope>NUCLEOTIDE SEQUENCE [LARGE SCALE GENOMIC DNA]</scope>
    <source>
        <strain evidence="2 3">PFR6</strain>
    </source>
</reference>
<proteinExistence type="predicted"/>
<dbReference type="EMBL" id="JAUHHC010000007">
    <property type="protein sequence ID" value="MDN3923040.1"/>
    <property type="molecule type" value="Genomic_DNA"/>
</dbReference>
<dbReference type="RefSeq" id="WP_290361352.1">
    <property type="nucleotide sequence ID" value="NZ_JAUHHC010000007.1"/>
</dbReference>
<feature type="domain" description="Amidase" evidence="1">
    <location>
        <begin position="36"/>
        <end position="434"/>
    </location>
</feature>
<dbReference type="Proteomes" id="UP001228044">
    <property type="component" value="Unassembled WGS sequence"/>
</dbReference>
<keyword evidence="3" id="KW-1185">Reference proteome</keyword>